<evidence type="ECO:0000313" key="2">
    <source>
        <dbReference type="Proteomes" id="UP001304534"/>
    </source>
</evidence>
<dbReference type="Proteomes" id="UP001304534">
    <property type="component" value="Chromosome"/>
</dbReference>
<keyword evidence="1" id="KW-0808">Transferase</keyword>
<proteinExistence type="predicted"/>
<dbReference type="PANTHER" id="PTHR12526">
    <property type="entry name" value="GLYCOSYLTRANSFERASE"/>
    <property type="match status" value="1"/>
</dbReference>
<sequence length="391" mass="44157">MEEHVNHHSQKADDKNLFVIGVHTSSEAYPNTLYILEKLRIDFNPHEINIPLLPETGGAINLRGRRLRSTLKFITTHVRVLWRALSLRPRRCIYVPYPSTFLLLAWSFFPKQLRPCRIIADAFISIYDTVINDRQLASRDSYISKLLKSAERRAFGTANVIIVDTPQNAEFYAKTFHLPLQLFRPIPLSTNEKDYLKAPPSKKKTLNVLFVGTLIPLHGIEVILAAAELLSYREDIVFTIVGDGQEACAVENSIINGTSNLIWQRKWMPPEKLAEYIIDSSICLGIFGSTSKADRVCPYKIYAYASVGRPVITRNSSWLKQATQDYGQPPFLGIPPGDPAILADTIVRLADNTTLQEQMAEASNRFYADCLSNQKAYSQFRECLMESAGTC</sequence>
<protein>
    <submittedName>
        <fullName evidence="1">Glycosyltransferase</fullName>
        <ecNumber evidence="1">2.4.-.-</ecNumber>
    </submittedName>
</protein>
<dbReference type="Pfam" id="PF13692">
    <property type="entry name" value="Glyco_trans_1_4"/>
    <property type="match status" value="1"/>
</dbReference>
<keyword evidence="2" id="KW-1185">Reference proteome</keyword>
<name>A0ABZ0DAT4_9XANT</name>
<organism evidence="1 2">
    <name type="scientific">Xanthomonas dyei</name>
    <dbReference type="NCBI Taxonomy" id="743699"/>
    <lineage>
        <taxon>Bacteria</taxon>
        <taxon>Pseudomonadati</taxon>
        <taxon>Pseudomonadota</taxon>
        <taxon>Gammaproteobacteria</taxon>
        <taxon>Lysobacterales</taxon>
        <taxon>Lysobacteraceae</taxon>
        <taxon>Xanthomonas</taxon>
    </lineage>
</organism>
<gene>
    <name evidence="1" type="ORF">NYR99_17050</name>
</gene>
<dbReference type="EC" id="2.4.-.-" evidence="1"/>
<dbReference type="RefSeq" id="WP_316687914.1">
    <property type="nucleotide sequence ID" value="NZ_CP103837.1"/>
</dbReference>
<accession>A0ABZ0DAT4</accession>
<reference evidence="1 2" key="1">
    <citation type="submission" date="2022-08" db="EMBL/GenBank/DDBJ databases">
        <title>Whole genome sequencing-based tracing of a 2022 introduction and outbreak of Xanthomonas hortorum pv. pelargonii.</title>
        <authorList>
            <person name="Iruegas-Bocardo F."/>
            <person name="Weisberg A.K."/>
            <person name="Riutta E.R."/>
            <person name="Kilday K."/>
            <person name="Bonkowski J.C."/>
            <person name="Creswell T."/>
            <person name="Daughtrey M.L."/>
            <person name="Rane K."/>
            <person name="Grunwald N.J."/>
            <person name="Chang J.H."/>
            <person name="Putnam M.L."/>
        </authorList>
    </citation>
    <scope>NUCLEOTIDE SEQUENCE [LARGE SCALE GENOMIC DNA]</scope>
    <source>
        <strain evidence="1 2">22-325</strain>
    </source>
</reference>
<evidence type="ECO:0000313" key="1">
    <source>
        <dbReference type="EMBL" id="WOB25428.1"/>
    </source>
</evidence>
<dbReference type="EMBL" id="CP103840">
    <property type="protein sequence ID" value="WOB25428.1"/>
    <property type="molecule type" value="Genomic_DNA"/>
</dbReference>
<keyword evidence="1" id="KW-0328">Glycosyltransferase</keyword>
<dbReference type="Gene3D" id="3.40.50.2000">
    <property type="entry name" value="Glycogen Phosphorylase B"/>
    <property type="match status" value="1"/>
</dbReference>
<dbReference type="SUPFAM" id="SSF53756">
    <property type="entry name" value="UDP-Glycosyltransferase/glycogen phosphorylase"/>
    <property type="match status" value="1"/>
</dbReference>
<dbReference type="GeneID" id="95585618"/>
<dbReference type="GO" id="GO:0016757">
    <property type="term" value="F:glycosyltransferase activity"/>
    <property type="evidence" value="ECO:0007669"/>
    <property type="project" value="UniProtKB-KW"/>
</dbReference>